<reference evidence="2" key="1">
    <citation type="journal article" date="2013" name="Genome Biol.">
        <title>Draft genome of the mountain pine beetle, Dendroctonus ponderosae Hopkins, a major forest pest.</title>
        <authorList>
            <person name="Keeling C.I."/>
            <person name="Yuen M.M."/>
            <person name="Liao N.Y."/>
            <person name="Docking T.R."/>
            <person name="Chan S.K."/>
            <person name="Taylor G.A."/>
            <person name="Palmquist D.L."/>
            <person name="Jackman S.D."/>
            <person name="Nguyen A."/>
            <person name="Li M."/>
            <person name="Henderson H."/>
            <person name="Janes J.K."/>
            <person name="Zhao Y."/>
            <person name="Pandoh P."/>
            <person name="Moore R."/>
            <person name="Sperling F.A."/>
            <person name="Huber D.P."/>
            <person name="Birol I."/>
            <person name="Jones S.J."/>
            <person name="Bohlmann J."/>
        </authorList>
    </citation>
    <scope>NUCLEOTIDE SEQUENCE</scope>
</reference>
<keyword evidence="1" id="KW-0560">Oxidoreductase</keyword>
<accession>N6TLJ2</accession>
<evidence type="ECO:0000256" key="1">
    <source>
        <dbReference type="ARBA" id="ARBA00023033"/>
    </source>
</evidence>
<dbReference type="OrthoDB" id="3945418at2759"/>
<dbReference type="GO" id="GO:0004497">
    <property type="term" value="F:monooxygenase activity"/>
    <property type="evidence" value="ECO:0007669"/>
    <property type="project" value="UniProtKB-KW"/>
</dbReference>
<evidence type="ECO:0000313" key="2">
    <source>
        <dbReference type="EMBL" id="ENN81324.1"/>
    </source>
</evidence>
<proteinExistence type="predicted"/>
<sequence>MTILKFLLELNRPIKLIFKRCLNSSASETCEVGDFQIEHIDKVSKKLHMKYGKIVKVGGLLGRPDMLFLFDLDEIEKVFRKEDALPIRPSMPSLNYYKHNLRKEFFGDLGGVISV</sequence>
<dbReference type="GO" id="GO:0016705">
    <property type="term" value="F:oxidoreductase activity, acting on paired donors, with incorporation or reduction of molecular oxygen"/>
    <property type="evidence" value="ECO:0007669"/>
    <property type="project" value="InterPro"/>
</dbReference>
<feature type="non-terminal residue" evidence="2">
    <location>
        <position position="1"/>
    </location>
</feature>
<keyword evidence="1" id="KW-0503">Monooxygenase</keyword>
<name>N6TLJ2_DENPD</name>
<gene>
    <name evidence="2" type="ORF">YQE_02271</name>
</gene>
<dbReference type="Gene3D" id="1.10.630.10">
    <property type="entry name" value="Cytochrome P450"/>
    <property type="match status" value="1"/>
</dbReference>
<organism evidence="2">
    <name type="scientific">Dendroctonus ponderosae</name>
    <name type="common">Mountain pine beetle</name>
    <dbReference type="NCBI Taxonomy" id="77166"/>
    <lineage>
        <taxon>Eukaryota</taxon>
        <taxon>Metazoa</taxon>
        <taxon>Ecdysozoa</taxon>
        <taxon>Arthropoda</taxon>
        <taxon>Hexapoda</taxon>
        <taxon>Insecta</taxon>
        <taxon>Pterygota</taxon>
        <taxon>Neoptera</taxon>
        <taxon>Endopterygota</taxon>
        <taxon>Coleoptera</taxon>
        <taxon>Polyphaga</taxon>
        <taxon>Cucujiformia</taxon>
        <taxon>Curculionidae</taxon>
        <taxon>Scolytinae</taxon>
        <taxon>Dendroctonus</taxon>
    </lineage>
</organism>
<dbReference type="EMBL" id="KB740119">
    <property type="protein sequence ID" value="ENN81324.1"/>
    <property type="molecule type" value="Genomic_DNA"/>
</dbReference>
<dbReference type="AlphaFoldDB" id="N6TLJ2"/>
<dbReference type="GO" id="GO:0005506">
    <property type="term" value="F:iron ion binding"/>
    <property type="evidence" value="ECO:0007669"/>
    <property type="project" value="InterPro"/>
</dbReference>
<dbReference type="GO" id="GO:0020037">
    <property type="term" value="F:heme binding"/>
    <property type="evidence" value="ECO:0007669"/>
    <property type="project" value="InterPro"/>
</dbReference>
<dbReference type="HOGENOM" id="CLU_2111343_0_0_1"/>
<protein>
    <submittedName>
        <fullName evidence="2">Uncharacterized protein</fullName>
    </submittedName>
</protein>
<dbReference type="InterPro" id="IPR036396">
    <property type="entry name" value="Cyt_P450_sf"/>
</dbReference>